<dbReference type="Pfam" id="PF00892">
    <property type="entry name" value="EamA"/>
    <property type="match status" value="2"/>
</dbReference>
<feature type="transmembrane region" description="Helical" evidence="5">
    <location>
        <begin position="67"/>
        <end position="85"/>
    </location>
</feature>
<sequence length="342" mass="35217">MTSQRDIFLFVALAVAWGTAFGAVEVGLATLPPILFAALRLDGAVLLFAAAIAAFGYEWRPRTREDWVTIMISGGLIVGGHYGLMFLGQSYVSSAVAAIVLSLTPIVTPPLAIALLPSERIRAPAIVGLVVGLAGVVIIALSGGSLDGQVIGVALLFGSSFVFATGAVLTERTRGTLPLLPLQTWAMAVGAAMLHTLSFAHPGEAVVSTLTTAWTPETAAALVYLAVVSTAGGFLAYFTLLERVGASELSLVNYASPVVATVVGWALLGESITLATIAGFGLILLGFALCKIDALWKTAAPVVGYGPTRQVAAAAEEIVVDGNVYVIGTGNDRYVGSVRSAD</sequence>
<dbReference type="RefSeq" id="WP_148856717.1">
    <property type="nucleotide sequence ID" value="NZ_PHNJ01000002.1"/>
</dbReference>
<dbReference type="GO" id="GO:0016020">
    <property type="term" value="C:membrane"/>
    <property type="evidence" value="ECO:0007669"/>
    <property type="project" value="UniProtKB-SubCell"/>
</dbReference>
<keyword evidence="4 5" id="KW-0472">Membrane</keyword>
<dbReference type="PANTHER" id="PTHR32322">
    <property type="entry name" value="INNER MEMBRANE TRANSPORTER"/>
    <property type="match status" value="1"/>
</dbReference>
<evidence type="ECO:0000256" key="3">
    <source>
        <dbReference type="ARBA" id="ARBA00022989"/>
    </source>
</evidence>
<feature type="transmembrane region" description="Helical" evidence="5">
    <location>
        <begin position="274"/>
        <end position="290"/>
    </location>
</feature>
<dbReference type="SUPFAM" id="SSF103481">
    <property type="entry name" value="Multidrug resistance efflux transporter EmrE"/>
    <property type="match status" value="2"/>
</dbReference>
<evidence type="ECO:0000256" key="4">
    <source>
        <dbReference type="ARBA" id="ARBA00023136"/>
    </source>
</evidence>
<reference evidence="7" key="1">
    <citation type="submission" date="2017-11" db="EMBL/GenBank/DDBJ databases">
        <authorList>
            <person name="Kajale S.C."/>
            <person name="Sharma A."/>
        </authorList>
    </citation>
    <scope>NUCLEOTIDE SEQUENCE</scope>
    <source>
        <strain evidence="7">LS1_42</strain>
    </source>
</reference>
<organism evidence="7 8">
    <name type="scientific">Natronococcus pandeyae</name>
    <dbReference type="NCBI Taxonomy" id="2055836"/>
    <lineage>
        <taxon>Archaea</taxon>
        <taxon>Methanobacteriati</taxon>
        <taxon>Methanobacteriota</taxon>
        <taxon>Stenosarchaea group</taxon>
        <taxon>Halobacteria</taxon>
        <taxon>Halobacteriales</taxon>
        <taxon>Natrialbaceae</taxon>
        <taxon>Natronococcus</taxon>
    </lineage>
</organism>
<evidence type="ECO:0000256" key="1">
    <source>
        <dbReference type="ARBA" id="ARBA00004141"/>
    </source>
</evidence>
<feature type="transmembrane region" description="Helical" evidence="5">
    <location>
        <begin position="182"/>
        <end position="201"/>
    </location>
</feature>
<dbReference type="InterPro" id="IPR037185">
    <property type="entry name" value="EmrE-like"/>
</dbReference>
<gene>
    <name evidence="7" type="ORF">CV102_04620</name>
</gene>
<feature type="transmembrane region" description="Helical" evidence="5">
    <location>
        <begin position="251"/>
        <end position="268"/>
    </location>
</feature>
<dbReference type="OrthoDB" id="17861at2157"/>
<accession>A0A8J8TSY5</accession>
<dbReference type="InterPro" id="IPR050638">
    <property type="entry name" value="AA-Vitamin_Transporters"/>
</dbReference>
<name>A0A8J8TSY5_9EURY</name>
<dbReference type="AlphaFoldDB" id="A0A8J8TSY5"/>
<keyword evidence="2 5" id="KW-0812">Transmembrane</keyword>
<evidence type="ECO:0000256" key="2">
    <source>
        <dbReference type="ARBA" id="ARBA00022692"/>
    </source>
</evidence>
<evidence type="ECO:0000256" key="5">
    <source>
        <dbReference type="SAM" id="Phobius"/>
    </source>
</evidence>
<feature type="transmembrane region" description="Helical" evidence="5">
    <location>
        <begin position="150"/>
        <end position="170"/>
    </location>
</feature>
<feature type="transmembrane region" description="Helical" evidence="5">
    <location>
        <begin position="123"/>
        <end position="144"/>
    </location>
</feature>
<dbReference type="InterPro" id="IPR000620">
    <property type="entry name" value="EamA_dom"/>
</dbReference>
<feature type="transmembrane region" description="Helical" evidence="5">
    <location>
        <begin position="32"/>
        <end position="55"/>
    </location>
</feature>
<feature type="transmembrane region" description="Helical" evidence="5">
    <location>
        <begin position="221"/>
        <end position="239"/>
    </location>
</feature>
<comment type="caution">
    <text evidence="7">The sequence shown here is derived from an EMBL/GenBank/DDBJ whole genome shotgun (WGS) entry which is preliminary data.</text>
</comment>
<feature type="domain" description="EamA" evidence="6">
    <location>
        <begin position="151"/>
        <end position="289"/>
    </location>
</feature>
<dbReference type="PANTHER" id="PTHR32322:SF2">
    <property type="entry name" value="EAMA DOMAIN-CONTAINING PROTEIN"/>
    <property type="match status" value="1"/>
</dbReference>
<evidence type="ECO:0000313" key="8">
    <source>
        <dbReference type="Proteomes" id="UP000766904"/>
    </source>
</evidence>
<dbReference type="EMBL" id="PHNJ01000002">
    <property type="protein sequence ID" value="TYL39580.1"/>
    <property type="molecule type" value="Genomic_DNA"/>
</dbReference>
<keyword evidence="3 5" id="KW-1133">Transmembrane helix</keyword>
<evidence type="ECO:0000313" key="7">
    <source>
        <dbReference type="EMBL" id="TYL39580.1"/>
    </source>
</evidence>
<protein>
    <submittedName>
        <fullName evidence="7">EamA family transporter</fullName>
    </submittedName>
</protein>
<evidence type="ECO:0000259" key="6">
    <source>
        <dbReference type="Pfam" id="PF00892"/>
    </source>
</evidence>
<dbReference type="Proteomes" id="UP000766904">
    <property type="component" value="Unassembled WGS sequence"/>
</dbReference>
<keyword evidence="8" id="KW-1185">Reference proteome</keyword>
<feature type="domain" description="EamA" evidence="6">
    <location>
        <begin position="7"/>
        <end position="140"/>
    </location>
</feature>
<feature type="transmembrane region" description="Helical" evidence="5">
    <location>
        <begin position="91"/>
        <end position="116"/>
    </location>
</feature>
<proteinExistence type="predicted"/>
<comment type="subcellular location">
    <subcellularLocation>
        <location evidence="1">Membrane</location>
        <topology evidence="1">Multi-pass membrane protein</topology>
    </subcellularLocation>
</comment>